<dbReference type="AlphaFoldDB" id="A0A381A3Q4"/>
<reference evidence="1 2" key="1">
    <citation type="submission" date="2018-06" db="EMBL/GenBank/DDBJ databases">
        <authorList>
            <consortium name="Pathogen Informatics"/>
            <person name="Doyle S."/>
        </authorList>
    </citation>
    <scope>NUCLEOTIDE SEQUENCE [LARGE SCALE GENOMIC DNA]</scope>
    <source>
        <strain evidence="1 2">NCTC10911</strain>
    </source>
</reference>
<sequence length="470" mass="51743">MLEQEGREAGVGDQRHVRAAVAQADDRVRVGKHLRAGVQVLVGIVREWREQQRLAVFLEQAVVGQLGRIGAGAPGQRRDRAFRARVVARRVAQRKDVVELVQALAQRRILALAQQLRAQGRVPHAAHPLIQRKLGDGLVAGAVREDIAAALQPQQHAYPARRDLRADGQAVGRRLRRQGQQPTPPVLVAVLLHQRERQRPAGFLHQAAHHAELGLQHVRIVEVDDDLQHAAAGIGQPHGDAGQLFLGRAQRRHRVAGDRAVIDRARSREADRAMAHGLGRQAAHPRDVLGRGHLEPQRALAHDVHAQRRVRQLRAEIDVVLDPFGRAQEVGKRLPGPVQPFVQRDAGDVFHAFHQLDQIAAIGRAHRREPDPAVAHHHRGHAVPAGWSQAGIPDDLPVVVRMDVDEAWRDDLAARVDLGGRARRDVADLGDQGAAHPDVGDPGRAAMPVHEQSAADDKIKCLFVVHFFLD</sequence>
<gene>
    <name evidence="1" type="ORF">NCTC10911_02645</name>
</gene>
<proteinExistence type="predicted"/>
<protein>
    <submittedName>
        <fullName evidence="1">Uncharacterized protein</fullName>
    </submittedName>
</protein>
<organism evidence="1 2">
    <name type="scientific">Bordetella pertussis</name>
    <dbReference type="NCBI Taxonomy" id="520"/>
    <lineage>
        <taxon>Bacteria</taxon>
        <taxon>Pseudomonadati</taxon>
        <taxon>Pseudomonadota</taxon>
        <taxon>Betaproteobacteria</taxon>
        <taxon>Burkholderiales</taxon>
        <taxon>Alcaligenaceae</taxon>
        <taxon>Bordetella</taxon>
    </lineage>
</organism>
<dbReference type="Proteomes" id="UP000255014">
    <property type="component" value="Unassembled WGS sequence"/>
</dbReference>
<name>A0A381A3Q4_BORPT</name>
<accession>A0A381A3Q4</accession>
<evidence type="ECO:0000313" key="2">
    <source>
        <dbReference type="Proteomes" id="UP000255014"/>
    </source>
</evidence>
<dbReference type="EMBL" id="UFTT01000002">
    <property type="protein sequence ID" value="SUV65608.1"/>
    <property type="molecule type" value="Genomic_DNA"/>
</dbReference>
<evidence type="ECO:0000313" key="1">
    <source>
        <dbReference type="EMBL" id="SUV65608.1"/>
    </source>
</evidence>